<dbReference type="InterPro" id="IPR029069">
    <property type="entry name" value="HotDog_dom_sf"/>
</dbReference>
<dbReference type="KEGG" id="osg:BST96_19175"/>
<sequence length="145" mass="16442">MATHWDYPQPFIITVAVDDQHIDELGHTNNRIYNDWCEQAAWAHSTELGLTGKDYREMKIAMAIHEANYHYLAPSFVGDNISVATWLTGCDGRLTMQRSFQMINNSTGQCLFRGSWQLVCINLSTNKPSRMPAAFIETYVPAVVV</sequence>
<accession>A0A1X9NKS2</accession>
<protein>
    <submittedName>
        <fullName evidence="2">Thioesterase</fullName>
    </submittedName>
</protein>
<dbReference type="Gene3D" id="3.10.129.10">
    <property type="entry name" value="Hotdog Thioesterase"/>
    <property type="match status" value="1"/>
</dbReference>
<proteinExistence type="predicted"/>
<dbReference type="CDD" id="cd00586">
    <property type="entry name" value="4HBT"/>
    <property type="match status" value="1"/>
</dbReference>
<reference evidence="2 3" key="1">
    <citation type="submission" date="2016-11" db="EMBL/GenBank/DDBJ databases">
        <title>Trade-off between light-utilization and light-protection in marine flavobacteria.</title>
        <authorList>
            <person name="Kumagai Y."/>
        </authorList>
    </citation>
    <scope>NUCLEOTIDE SEQUENCE [LARGE SCALE GENOMIC DNA]</scope>
    <source>
        <strain evidence="2 3">NBRC 107125</strain>
    </source>
</reference>
<keyword evidence="1" id="KW-0378">Hydrolase</keyword>
<dbReference type="AlphaFoldDB" id="A0A1X9NKS2"/>
<dbReference type="EMBL" id="CP019343">
    <property type="protein sequence ID" value="ARN76029.1"/>
    <property type="molecule type" value="Genomic_DNA"/>
</dbReference>
<dbReference type="PANTHER" id="PTHR31793:SF37">
    <property type="entry name" value="ACYL-COA THIOESTER HYDROLASE YBGC"/>
    <property type="match status" value="1"/>
</dbReference>
<dbReference type="Proteomes" id="UP000193450">
    <property type="component" value="Chromosome"/>
</dbReference>
<dbReference type="STRING" id="716816.BST96_19175"/>
<evidence type="ECO:0000256" key="1">
    <source>
        <dbReference type="ARBA" id="ARBA00022801"/>
    </source>
</evidence>
<dbReference type="GO" id="GO:0047617">
    <property type="term" value="F:fatty acyl-CoA hydrolase activity"/>
    <property type="evidence" value="ECO:0007669"/>
    <property type="project" value="TreeGrafter"/>
</dbReference>
<gene>
    <name evidence="2" type="ORF">BST96_19175</name>
</gene>
<dbReference type="SUPFAM" id="SSF54637">
    <property type="entry name" value="Thioesterase/thiol ester dehydrase-isomerase"/>
    <property type="match status" value="1"/>
</dbReference>
<name>A0A1X9NKS2_9GAMM</name>
<dbReference type="OrthoDB" id="9801517at2"/>
<evidence type="ECO:0000313" key="2">
    <source>
        <dbReference type="EMBL" id="ARN76029.1"/>
    </source>
</evidence>
<dbReference type="RefSeq" id="WP_085760229.1">
    <property type="nucleotide sequence ID" value="NZ_CP019343.1"/>
</dbReference>
<keyword evidence="3" id="KW-1185">Reference proteome</keyword>
<organism evidence="2 3">
    <name type="scientific">Oceanicoccus sagamiensis</name>
    <dbReference type="NCBI Taxonomy" id="716816"/>
    <lineage>
        <taxon>Bacteria</taxon>
        <taxon>Pseudomonadati</taxon>
        <taxon>Pseudomonadota</taxon>
        <taxon>Gammaproteobacteria</taxon>
        <taxon>Cellvibrionales</taxon>
        <taxon>Spongiibacteraceae</taxon>
        <taxon>Oceanicoccus</taxon>
    </lineage>
</organism>
<dbReference type="InterPro" id="IPR050563">
    <property type="entry name" value="4-hydroxybenzoyl-CoA_TE"/>
</dbReference>
<evidence type="ECO:0000313" key="3">
    <source>
        <dbReference type="Proteomes" id="UP000193450"/>
    </source>
</evidence>
<dbReference type="Pfam" id="PF13279">
    <property type="entry name" value="4HBT_2"/>
    <property type="match status" value="1"/>
</dbReference>
<dbReference type="PANTHER" id="PTHR31793">
    <property type="entry name" value="4-HYDROXYBENZOYL-COA THIOESTERASE FAMILY MEMBER"/>
    <property type="match status" value="1"/>
</dbReference>